<gene>
    <name evidence="2" type="ORF">AVDCRST_MAG63-4257</name>
</gene>
<reference evidence="2" key="1">
    <citation type="submission" date="2020-02" db="EMBL/GenBank/DDBJ databases">
        <authorList>
            <person name="Meier V. D."/>
        </authorList>
    </citation>
    <scope>NUCLEOTIDE SEQUENCE</scope>
    <source>
        <strain evidence="2">AVDCRST_MAG63</strain>
    </source>
</reference>
<name>A0A6J4JXB5_9BACT</name>
<sequence length="251" mass="25210">MALLTVPAQRLAHSGPADAPPSAASAFAADGVGRDYPCLPTGEVGARAERLLTRLAPAGARRHVSITPAIASRAGGGADQRLWHVTCAVAPPPGAGWQGGQIIGLFYDADTGGLIYASTTLGQRRCAGGREGAPPLSAGQAVRAARAWLPKLGLAGGQGDRSGAVASPPLSAPVLSPPRRLPGTRQWLVWLRGREAAPAGAAPLTVAVTVDGHDGSLRSATVAEHAANPHIYLPRPCRAGATSGGAAAPAL</sequence>
<feature type="compositionally biased region" description="Low complexity" evidence="1">
    <location>
        <begin position="164"/>
        <end position="174"/>
    </location>
</feature>
<evidence type="ECO:0000313" key="2">
    <source>
        <dbReference type="EMBL" id="CAA9289957.1"/>
    </source>
</evidence>
<evidence type="ECO:0000256" key="1">
    <source>
        <dbReference type="SAM" id="MobiDB-lite"/>
    </source>
</evidence>
<protein>
    <submittedName>
        <fullName evidence="2">Uncharacterized protein</fullName>
    </submittedName>
</protein>
<feature type="region of interest" description="Disordered" evidence="1">
    <location>
        <begin position="158"/>
        <end position="178"/>
    </location>
</feature>
<accession>A0A6J4JXB5</accession>
<proteinExistence type="predicted"/>
<organism evidence="2">
    <name type="scientific">uncultured Armatimonadetes bacterium</name>
    <dbReference type="NCBI Taxonomy" id="157466"/>
    <lineage>
        <taxon>Bacteria</taxon>
        <taxon>Bacillati</taxon>
        <taxon>Armatimonadota</taxon>
        <taxon>environmental samples</taxon>
    </lineage>
</organism>
<dbReference type="AlphaFoldDB" id="A0A6J4JXB5"/>
<dbReference type="EMBL" id="CADCTO010000591">
    <property type="protein sequence ID" value="CAA9289957.1"/>
    <property type="molecule type" value="Genomic_DNA"/>
</dbReference>